<evidence type="ECO:0000313" key="1">
    <source>
        <dbReference type="EMBL" id="AMM43726.1"/>
    </source>
</evidence>
<dbReference type="Proteomes" id="UP000223891">
    <property type="component" value="Segment"/>
</dbReference>
<evidence type="ECO:0000313" key="2">
    <source>
        <dbReference type="Proteomes" id="UP000223891"/>
    </source>
</evidence>
<organism evidence="1 2">
    <name type="scientific">Pectobacterium phage vB_PcaM_CBB</name>
    <dbReference type="NCBI Taxonomy" id="2772511"/>
    <lineage>
        <taxon>Viruses</taxon>
        <taxon>Duplodnaviria</taxon>
        <taxon>Heunggongvirae</taxon>
        <taxon>Uroviricota</taxon>
        <taxon>Caudoviricetes</taxon>
        <taxon>Mimasvirus</taxon>
        <taxon>Mimasvirus CBB</taxon>
    </lineage>
</organism>
<keyword evidence="2" id="KW-1185">Reference proteome</keyword>
<protein>
    <submittedName>
        <fullName evidence="1">Uncharacterized protein</fullName>
    </submittedName>
</protein>
<name>A0A1L2CUN6_9CAUD</name>
<reference evidence="2" key="1">
    <citation type="submission" date="2016-01" db="EMBL/GenBank/DDBJ databases">
        <title>Isolation and Characterization of Enterobacteria phage CBB.</title>
        <authorList>
            <person name="Buttimer C.T.H."/>
            <person name="Hendrix H."/>
            <person name="Alexandre H."/>
            <person name="O'Mahony J."/>
            <person name="Lavigne R."/>
            <person name="Coffey A."/>
        </authorList>
    </citation>
    <scope>NUCLEOTIDE SEQUENCE [LARGE SCALE GENOMIC DNA]</scope>
</reference>
<dbReference type="EMBL" id="KU574722">
    <property type="protein sequence ID" value="AMM43726.1"/>
    <property type="molecule type" value="Genomic_DNA"/>
</dbReference>
<accession>A0A1L2CUN6</accession>
<sequence length="167" mass="19456">MTNLETFIQLKSEVTRTTIELYEFIRDKKKDLILDIAKELKSISGMNKVIVKGYTPGFNDGDACTHSSEVYYNKRYDFSEIAEYGIYGLAEFLGAPEEFVDEEDELYNWDEINNVNTYDDADEDKVKELISLLDDLIETTYYTDYIVYIDLTTDEPTITHEDYDCGY</sequence>
<gene>
    <name evidence="1" type="ORF">CBB_161</name>
</gene>
<proteinExistence type="predicted"/>